<accession>A0ABX4S9K1</accession>
<name>A0ABX4S9K1_9GAMM</name>
<evidence type="ECO:0000313" key="2">
    <source>
        <dbReference type="Proteomes" id="UP000234468"/>
    </source>
</evidence>
<organism evidence="1 2">
    <name type="scientific">Pectobacterium peruviense</name>
    <dbReference type="NCBI Taxonomy" id="2066479"/>
    <lineage>
        <taxon>Bacteria</taxon>
        <taxon>Pseudomonadati</taxon>
        <taxon>Pseudomonadota</taxon>
        <taxon>Gammaproteobacteria</taxon>
        <taxon>Enterobacterales</taxon>
        <taxon>Pectobacteriaceae</taxon>
        <taxon>Pectobacterium</taxon>
    </lineage>
</organism>
<dbReference type="PANTHER" id="PTHR38733:SF1">
    <property type="entry name" value="TYPE IV METHYL-DIRECTED RESTRICTION ENZYME ECOKMCRBC"/>
    <property type="match status" value="1"/>
</dbReference>
<dbReference type="Pfam" id="PF10117">
    <property type="entry name" value="McrBC"/>
    <property type="match status" value="1"/>
</dbReference>
<dbReference type="Proteomes" id="UP000234468">
    <property type="component" value="Unassembled WGS sequence"/>
</dbReference>
<dbReference type="PANTHER" id="PTHR38733">
    <property type="entry name" value="PROTEIN MCRC"/>
    <property type="match status" value="1"/>
</dbReference>
<evidence type="ECO:0008006" key="3">
    <source>
        <dbReference type="Google" id="ProtNLM"/>
    </source>
</evidence>
<comment type="caution">
    <text evidence="1">The sequence shown here is derived from an EMBL/GenBank/DDBJ whole genome shotgun (WGS) entry which is preliminary data.</text>
</comment>
<evidence type="ECO:0000313" key="1">
    <source>
        <dbReference type="EMBL" id="PKX87179.1"/>
    </source>
</evidence>
<sequence length="131" mass="15652">MLKPDFLITKSRHQLVLDAKWKLLDTRHSDRKRKYEISQADLYQMFAYGQKYLHGQGDMMLIYPRHQSFNMPLPVFRFDKHLALWCVPFDLERGLLVGGEWQSYFDCFNALEENISSAENISFSFQYRDMS</sequence>
<proteinExistence type="predicted"/>
<dbReference type="InterPro" id="IPR019292">
    <property type="entry name" value="McrC"/>
</dbReference>
<dbReference type="EMBL" id="LXFV01000005">
    <property type="protein sequence ID" value="PKX87179.1"/>
    <property type="molecule type" value="Genomic_DNA"/>
</dbReference>
<gene>
    <name evidence="1" type="ORF">A0G03_06945</name>
</gene>
<reference evidence="1 2" key="1">
    <citation type="submission" date="2016-04" db="EMBL/GenBank/DDBJ databases">
        <title>New species of Pectobacterium.</title>
        <authorList>
            <person name="Waleron M."/>
            <person name="Misztak A.E."/>
            <person name="Waleron K."/>
        </authorList>
    </citation>
    <scope>NUCLEOTIDE SEQUENCE [LARGE SCALE GENOMIC DNA]</scope>
    <source>
        <strain evidence="1 2">IFB5232</strain>
    </source>
</reference>
<keyword evidence="2" id="KW-1185">Reference proteome</keyword>
<protein>
    <recommendedName>
        <fullName evidence="3">Restriction endonuclease</fullName>
    </recommendedName>
</protein>